<name>A0A0C2ZQC7_9AGAM</name>
<reference evidence="1 2" key="1">
    <citation type="submission" date="2014-04" db="EMBL/GenBank/DDBJ databases">
        <authorList>
            <consortium name="DOE Joint Genome Institute"/>
            <person name="Kuo A."/>
            <person name="Kohler A."/>
            <person name="Nagy L.G."/>
            <person name="Floudas D."/>
            <person name="Copeland A."/>
            <person name="Barry K.W."/>
            <person name="Cichocki N."/>
            <person name="Veneault-Fourrey C."/>
            <person name="LaButti K."/>
            <person name="Lindquist E.A."/>
            <person name="Lipzen A."/>
            <person name="Lundell T."/>
            <person name="Morin E."/>
            <person name="Murat C."/>
            <person name="Sun H."/>
            <person name="Tunlid A."/>
            <person name="Henrissat B."/>
            <person name="Grigoriev I.V."/>
            <person name="Hibbett D.S."/>
            <person name="Martin F."/>
            <person name="Nordberg H.P."/>
            <person name="Cantor M.N."/>
            <person name="Hua S.X."/>
        </authorList>
    </citation>
    <scope>NUCLEOTIDE SEQUENCE [LARGE SCALE GENOMIC DNA]</scope>
    <source>
        <strain evidence="1 2">Foug A</strain>
    </source>
</reference>
<sequence length="65" mass="7399">MASSFYAPISAEGHSKLVMHSLCSVRHSCMHYSFLYGLGWSDTSWPWDGQQRKHAVIPSMDRTLL</sequence>
<accession>A0A0C2ZQC7</accession>
<dbReference type="AlphaFoldDB" id="A0A0C2ZQC7"/>
<evidence type="ECO:0000313" key="2">
    <source>
        <dbReference type="Proteomes" id="UP000053989"/>
    </source>
</evidence>
<evidence type="ECO:0000313" key="1">
    <source>
        <dbReference type="EMBL" id="KIM54812.1"/>
    </source>
</evidence>
<dbReference type="HOGENOM" id="CLU_2851017_0_0_1"/>
<dbReference type="InParanoid" id="A0A0C2ZQC7"/>
<gene>
    <name evidence="1" type="ORF">SCLCIDRAFT_1221625</name>
</gene>
<dbReference type="EMBL" id="KN822146">
    <property type="protein sequence ID" value="KIM54812.1"/>
    <property type="molecule type" value="Genomic_DNA"/>
</dbReference>
<protein>
    <submittedName>
        <fullName evidence="1">Uncharacterized protein</fullName>
    </submittedName>
</protein>
<keyword evidence="2" id="KW-1185">Reference proteome</keyword>
<dbReference type="Proteomes" id="UP000053989">
    <property type="component" value="Unassembled WGS sequence"/>
</dbReference>
<organism evidence="1 2">
    <name type="scientific">Scleroderma citrinum Foug A</name>
    <dbReference type="NCBI Taxonomy" id="1036808"/>
    <lineage>
        <taxon>Eukaryota</taxon>
        <taxon>Fungi</taxon>
        <taxon>Dikarya</taxon>
        <taxon>Basidiomycota</taxon>
        <taxon>Agaricomycotina</taxon>
        <taxon>Agaricomycetes</taxon>
        <taxon>Agaricomycetidae</taxon>
        <taxon>Boletales</taxon>
        <taxon>Sclerodermatineae</taxon>
        <taxon>Sclerodermataceae</taxon>
        <taxon>Scleroderma</taxon>
    </lineage>
</organism>
<reference evidence="2" key="2">
    <citation type="submission" date="2015-01" db="EMBL/GenBank/DDBJ databases">
        <title>Evolutionary Origins and Diversification of the Mycorrhizal Mutualists.</title>
        <authorList>
            <consortium name="DOE Joint Genome Institute"/>
            <consortium name="Mycorrhizal Genomics Consortium"/>
            <person name="Kohler A."/>
            <person name="Kuo A."/>
            <person name="Nagy L.G."/>
            <person name="Floudas D."/>
            <person name="Copeland A."/>
            <person name="Barry K.W."/>
            <person name="Cichocki N."/>
            <person name="Veneault-Fourrey C."/>
            <person name="LaButti K."/>
            <person name="Lindquist E.A."/>
            <person name="Lipzen A."/>
            <person name="Lundell T."/>
            <person name="Morin E."/>
            <person name="Murat C."/>
            <person name="Riley R."/>
            <person name="Ohm R."/>
            <person name="Sun H."/>
            <person name="Tunlid A."/>
            <person name="Henrissat B."/>
            <person name="Grigoriev I.V."/>
            <person name="Hibbett D.S."/>
            <person name="Martin F."/>
        </authorList>
    </citation>
    <scope>NUCLEOTIDE SEQUENCE [LARGE SCALE GENOMIC DNA]</scope>
    <source>
        <strain evidence="2">Foug A</strain>
    </source>
</reference>
<proteinExistence type="predicted"/>